<keyword evidence="1" id="KW-0812">Transmembrane</keyword>
<feature type="transmembrane region" description="Helical" evidence="1">
    <location>
        <begin position="237"/>
        <end position="260"/>
    </location>
</feature>
<name>A0A6V7RU11_PLAVN</name>
<keyword evidence="1" id="KW-1133">Transmembrane helix</keyword>
<dbReference type="AlphaFoldDB" id="A0A6V7RU11"/>
<evidence type="ECO:0000313" key="2">
    <source>
        <dbReference type="EMBL" id="CAD2083900.1"/>
    </source>
</evidence>
<reference evidence="2 3" key="1">
    <citation type="submission" date="2020-08" db="EMBL/GenBank/DDBJ databases">
        <authorList>
            <person name="Ramaprasad A."/>
        </authorList>
    </citation>
    <scope>NUCLEOTIDE SEQUENCE [LARGE SCALE GENOMIC DNA]</scope>
</reference>
<protein>
    <submittedName>
        <fullName evidence="2">Fam-b protein</fullName>
    </submittedName>
</protein>
<dbReference type="Pfam" id="PF09592">
    <property type="entry name" value="DUF2031"/>
    <property type="match status" value="1"/>
</dbReference>
<dbReference type="EMBL" id="LR865379">
    <property type="protein sequence ID" value="CAD2083900.1"/>
    <property type="molecule type" value="Genomic_DNA"/>
</dbReference>
<keyword evidence="1" id="KW-0472">Membrane</keyword>
<dbReference type="InterPro" id="IPR006484">
    <property type="entry name" value="PYST_B"/>
</dbReference>
<proteinExistence type="predicted"/>
<organism evidence="2 3">
    <name type="scientific">Plasmodium vinckei brucechwatti</name>
    <dbReference type="NCBI Taxonomy" id="119398"/>
    <lineage>
        <taxon>Eukaryota</taxon>
        <taxon>Sar</taxon>
        <taxon>Alveolata</taxon>
        <taxon>Apicomplexa</taxon>
        <taxon>Aconoidasida</taxon>
        <taxon>Haemosporida</taxon>
        <taxon>Plasmodiidae</taxon>
        <taxon>Plasmodium</taxon>
        <taxon>Plasmodium (Vinckeia)</taxon>
    </lineage>
</organism>
<evidence type="ECO:0000313" key="3">
    <source>
        <dbReference type="Proteomes" id="UP000515550"/>
    </source>
</evidence>
<dbReference type="VEuPathDB" id="PlasmoDB:PVBDA_0101440"/>
<evidence type="ECO:0000256" key="1">
    <source>
        <dbReference type="SAM" id="Phobius"/>
    </source>
</evidence>
<dbReference type="Proteomes" id="UP000515550">
    <property type="component" value="Chromosome PVBDA_01"/>
</dbReference>
<accession>A0A6V7RU11</accession>
<gene>
    <name evidence="2" type="ORF">PVBDA_0101440</name>
</gene>
<sequence>MGAFHILKKIVIFPVIICSLEYTKNILYDVRRGKHVYSQTSSINFRNYRILEGSRKQFDVDYFYDSAVSIENLEDDDEEYGETQSIPRNKNTKQVYNGTEEYRKKMKNKGAEMLKNDLDCGDIMSCNYPYGNNIIDDNKVTITDDNLDDLELTNDYRYNNKQYDPALSIYQDSSLIKPNVSSKYELSKQLRTGGRNILDIDIQKYEEEYNKFILQEYKNNKHNDLTIKELKKKFMDVAVNIVIGILIIGTIGPAFPFMLIRKEKIDAQVKNMWKFYKNIFTGEHQKK</sequence>